<dbReference type="GO" id="GO:0035529">
    <property type="term" value="F:NADH pyrophosphatase activity"/>
    <property type="evidence" value="ECO:0007669"/>
    <property type="project" value="TreeGrafter"/>
</dbReference>
<dbReference type="Proteomes" id="UP000557739">
    <property type="component" value="Unassembled WGS sequence"/>
</dbReference>
<comment type="caution">
    <text evidence="12">The sequence shown here is derived from an EMBL/GenBank/DDBJ whole genome shotgun (WGS) entry which is preliminary data.</text>
</comment>
<dbReference type="InterPro" id="IPR050241">
    <property type="entry name" value="NAD-cap_RNA_hydrolase_NudC"/>
</dbReference>
<dbReference type="PROSITE" id="PS00893">
    <property type="entry name" value="NUDIX_BOX"/>
    <property type="match status" value="1"/>
</dbReference>
<evidence type="ECO:0000256" key="9">
    <source>
        <dbReference type="ARBA" id="ARBA00023679"/>
    </source>
</evidence>
<dbReference type="GO" id="GO:0019677">
    <property type="term" value="P:NAD+ catabolic process"/>
    <property type="evidence" value="ECO:0007669"/>
    <property type="project" value="TreeGrafter"/>
</dbReference>
<comment type="catalytic activity">
    <reaction evidence="9">
        <text>a 5'-end NAD(+)-phospho-ribonucleoside in mRNA + H2O = a 5'-end phospho-adenosine-phospho-ribonucleoside in mRNA + beta-nicotinamide D-ribonucleotide + 2 H(+)</text>
        <dbReference type="Rhea" id="RHEA:60876"/>
        <dbReference type="Rhea" id="RHEA-COMP:15698"/>
        <dbReference type="Rhea" id="RHEA-COMP:15719"/>
        <dbReference type="ChEBI" id="CHEBI:14649"/>
        <dbReference type="ChEBI" id="CHEBI:15377"/>
        <dbReference type="ChEBI" id="CHEBI:15378"/>
        <dbReference type="ChEBI" id="CHEBI:144029"/>
        <dbReference type="ChEBI" id="CHEBI:144051"/>
    </reaction>
    <physiologicalReaction direction="left-to-right" evidence="9">
        <dbReference type="Rhea" id="RHEA:60877"/>
    </physiologicalReaction>
</comment>
<feature type="domain" description="Nudix hydrolase" evidence="11">
    <location>
        <begin position="148"/>
        <end position="273"/>
    </location>
</feature>
<dbReference type="GO" id="GO:0046872">
    <property type="term" value="F:metal ion binding"/>
    <property type="evidence" value="ECO:0007669"/>
    <property type="project" value="UniProtKB-KW"/>
</dbReference>
<evidence type="ECO:0000313" key="12">
    <source>
        <dbReference type="EMBL" id="MBB5697064.1"/>
    </source>
</evidence>
<dbReference type="InterPro" id="IPR015376">
    <property type="entry name" value="Znr_NADH_PPase"/>
</dbReference>
<dbReference type="InterPro" id="IPR000086">
    <property type="entry name" value="NUDIX_hydrolase_dom"/>
</dbReference>
<evidence type="ECO:0000256" key="8">
    <source>
        <dbReference type="ARBA" id="ARBA00023027"/>
    </source>
</evidence>
<dbReference type="Gene3D" id="3.90.79.10">
    <property type="entry name" value="Nucleoside Triphosphate Pyrophosphohydrolase"/>
    <property type="match status" value="1"/>
</dbReference>
<keyword evidence="7" id="KW-0460">Magnesium</keyword>
<dbReference type="PANTHER" id="PTHR42904:SF6">
    <property type="entry name" value="NAD-CAPPED RNA HYDROLASE NUDT12"/>
    <property type="match status" value="1"/>
</dbReference>
<proteinExistence type="inferred from homology"/>
<dbReference type="GO" id="GO:0005829">
    <property type="term" value="C:cytosol"/>
    <property type="evidence" value="ECO:0007669"/>
    <property type="project" value="TreeGrafter"/>
</dbReference>
<gene>
    <name evidence="12" type="ORF">FHR19_000389</name>
</gene>
<dbReference type="CDD" id="cd03429">
    <property type="entry name" value="NUDIX_NADH_pyrophosphatase_Nudt13"/>
    <property type="match status" value="1"/>
</dbReference>
<evidence type="ECO:0000256" key="1">
    <source>
        <dbReference type="ARBA" id="ARBA00001946"/>
    </source>
</evidence>
<dbReference type="EC" id="3.6.1.22" evidence="4"/>
<dbReference type="InterPro" id="IPR020084">
    <property type="entry name" value="NUDIX_hydrolase_CS"/>
</dbReference>
<reference evidence="12 13" key="1">
    <citation type="submission" date="2020-08" db="EMBL/GenBank/DDBJ databases">
        <title>Genomic Encyclopedia of Type Strains, Phase IV (KMG-IV): sequencing the most valuable type-strain genomes for metagenomic binning, comparative biology and taxonomic classification.</title>
        <authorList>
            <person name="Goeker M."/>
        </authorList>
    </citation>
    <scope>NUCLEOTIDE SEQUENCE [LARGE SCALE GENOMIC DNA]</scope>
    <source>
        <strain evidence="12 13">DSM 27244</strain>
    </source>
</reference>
<dbReference type="InterPro" id="IPR020476">
    <property type="entry name" value="Nudix_hydrolase"/>
</dbReference>
<dbReference type="GO" id="GO:0006742">
    <property type="term" value="P:NADP+ catabolic process"/>
    <property type="evidence" value="ECO:0007669"/>
    <property type="project" value="TreeGrafter"/>
</dbReference>
<keyword evidence="5" id="KW-0479">Metal-binding</keyword>
<dbReference type="Pfam" id="PF00293">
    <property type="entry name" value="NUDIX"/>
    <property type="match status" value="1"/>
</dbReference>
<sequence length="292" mass="31281">MRPGFTGAGIDRADRLRADPAGLAAAAADPAARVLRLDGLDPVIEGGRLAWRAVEPGERDLILLGLADGVPLFAALPDGRTEGARRGPDLMNALGALPHEEMALYAEARSISDWHGRHRFCARCGSPSDFAKGGWARECPSCAAQHFPRTDPVVIMLAEHDGRVLVGRGLGWPPGRYSALAGFVEPGESIEEAVARELTEEAGVRVHDVRYVASQPWPFPSQLMIACVSTAEDDALDVDTSELEDCFWASHADVAAALAGKAGARFIAPPPYAIAHTLLKWWVDQTHSSPRT</sequence>
<dbReference type="NCBIfam" id="NF001299">
    <property type="entry name" value="PRK00241.1"/>
    <property type="match status" value="1"/>
</dbReference>
<keyword evidence="13" id="KW-1185">Reference proteome</keyword>
<evidence type="ECO:0000313" key="13">
    <source>
        <dbReference type="Proteomes" id="UP000557739"/>
    </source>
</evidence>
<evidence type="ECO:0000259" key="11">
    <source>
        <dbReference type="PROSITE" id="PS51462"/>
    </source>
</evidence>
<organism evidence="12 13">
    <name type="scientific">Sphingomonas yantingensis</name>
    <dbReference type="NCBI Taxonomy" id="1241761"/>
    <lineage>
        <taxon>Bacteria</taxon>
        <taxon>Pseudomonadati</taxon>
        <taxon>Pseudomonadota</taxon>
        <taxon>Alphaproteobacteria</taxon>
        <taxon>Sphingomonadales</taxon>
        <taxon>Sphingomonadaceae</taxon>
        <taxon>Sphingomonas</taxon>
    </lineage>
</organism>
<dbReference type="PRINTS" id="PR00502">
    <property type="entry name" value="NUDIXFAMILY"/>
</dbReference>
<dbReference type="InterPro" id="IPR049734">
    <property type="entry name" value="NudC-like_C"/>
</dbReference>
<dbReference type="AlphaFoldDB" id="A0A7W9EGM1"/>
<dbReference type="Gene3D" id="3.90.79.20">
    <property type="match status" value="1"/>
</dbReference>
<dbReference type="Pfam" id="PF09297">
    <property type="entry name" value="Zn_ribbon_NUD"/>
    <property type="match status" value="1"/>
</dbReference>
<keyword evidence="8" id="KW-0520">NAD</keyword>
<dbReference type="PROSITE" id="PS51462">
    <property type="entry name" value="NUDIX"/>
    <property type="match status" value="1"/>
</dbReference>
<evidence type="ECO:0000256" key="6">
    <source>
        <dbReference type="ARBA" id="ARBA00022801"/>
    </source>
</evidence>
<evidence type="ECO:0000256" key="3">
    <source>
        <dbReference type="ARBA" id="ARBA00009595"/>
    </source>
</evidence>
<evidence type="ECO:0000256" key="10">
    <source>
        <dbReference type="RuleBase" id="RU003476"/>
    </source>
</evidence>
<dbReference type="PANTHER" id="PTHR42904">
    <property type="entry name" value="NUDIX HYDROLASE, NUDC SUBFAMILY"/>
    <property type="match status" value="1"/>
</dbReference>
<comment type="similarity">
    <text evidence="3">Belongs to the Nudix hydrolase family. NudC subfamily.</text>
</comment>
<evidence type="ECO:0000256" key="2">
    <source>
        <dbReference type="ARBA" id="ARBA00001947"/>
    </source>
</evidence>
<comment type="cofactor">
    <cofactor evidence="1">
        <name>Mg(2+)</name>
        <dbReference type="ChEBI" id="CHEBI:18420"/>
    </cofactor>
</comment>
<dbReference type="InterPro" id="IPR015797">
    <property type="entry name" value="NUDIX_hydrolase-like_dom_sf"/>
</dbReference>
<protein>
    <recommendedName>
        <fullName evidence="4">NAD(+) diphosphatase</fullName>
        <ecNumber evidence="4">3.6.1.22</ecNumber>
    </recommendedName>
</protein>
<dbReference type="EMBL" id="JACIJJ010000001">
    <property type="protein sequence ID" value="MBB5697064.1"/>
    <property type="molecule type" value="Genomic_DNA"/>
</dbReference>
<evidence type="ECO:0000256" key="4">
    <source>
        <dbReference type="ARBA" id="ARBA00012381"/>
    </source>
</evidence>
<name>A0A7W9EGM1_9SPHN</name>
<evidence type="ECO:0000256" key="5">
    <source>
        <dbReference type="ARBA" id="ARBA00022723"/>
    </source>
</evidence>
<accession>A0A7W9EGM1</accession>
<comment type="cofactor">
    <cofactor evidence="2">
        <name>Zn(2+)</name>
        <dbReference type="ChEBI" id="CHEBI:29105"/>
    </cofactor>
</comment>
<keyword evidence="6 10" id="KW-0378">Hydrolase</keyword>
<evidence type="ECO:0000256" key="7">
    <source>
        <dbReference type="ARBA" id="ARBA00022842"/>
    </source>
</evidence>
<dbReference type="SUPFAM" id="SSF55811">
    <property type="entry name" value="Nudix"/>
    <property type="match status" value="1"/>
</dbReference>